<evidence type="ECO:0000256" key="1">
    <source>
        <dbReference type="ARBA" id="ARBA00001966"/>
    </source>
</evidence>
<reference evidence="7 8" key="1">
    <citation type="journal article" date="2015" name="Nature">
        <title>rRNA introns, odd ribosomes, and small enigmatic genomes across a large radiation of phyla.</title>
        <authorList>
            <person name="Brown C.T."/>
            <person name="Hug L.A."/>
            <person name="Thomas B.C."/>
            <person name="Sharon I."/>
            <person name="Castelle C.J."/>
            <person name="Singh A."/>
            <person name="Wilkins M.J."/>
            <person name="Williams K.H."/>
            <person name="Banfield J.F."/>
        </authorList>
    </citation>
    <scope>NUCLEOTIDE SEQUENCE [LARGE SCALE GENOMIC DNA]</scope>
</reference>
<accession>A0A0G1E6Z2</accession>
<feature type="domain" description="B12-binding" evidence="6">
    <location>
        <begin position="22"/>
        <end position="155"/>
    </location>
</feature>
<comment type="cofactor">
    <cofactor evidence="1">
        <name>[4Fe-4S] cluster</name>
        <dbReference type="ChEBI" id="CHEBI:49883"/>
    </cofactor>
</comment>
<proteinExistence type="predicted"/>
<dbReference type="PROSITE" id="PS51332">
    <property type="entry name" value="B12_BINDING"/>
    <property type="match status" value="1"/>
</dbReference>
<protein>
    <submittedName>
        <fullName evidence="7">Radical SAM domain protein</fullName>
    </submittedName>
</protein>
<dbReference type="InterPro" id="IPR051198">
    <property type="entry name" value="BchE-like"/>
</dbReference>
<sequence length="274" mass="31235">MRIAISYPPLESNKGIALLSQNRQFQWFNNPTYIYPVIPAYAATLLKEKGYEVIWDDGIAEEKTYQQWLADIIEQKPDLIAIETKTPVVEMHWKIVGELKEKLPNSKVVMMGDHVTARPEETMEKSKVDFVIASGDYDFMLLSLADHLSKNSELEGGFWYRQPSECHPELVSEPALNLVQESLDSGSESGMTITNSGPSDLSNHDLDTLPMIDRELTKWKDYAYKNGNFKFTPGTYMMSGRDCWWGKCTFCSWTTSPSRTRTSMGGSMRKMSIR</sequence>
<keyword evidence="2" id="KW-0949">S-adenosyl-L-methionine</keyword>
<dbReference type="GO" id="GO:0046872">
    <property type="term" value="F:metal ion binding"/>
    <property type="evidence" value="ECO:0007669"/>
    <property type="project" value="UniProtKB-KW"/>
</dbReference>
<evidence type="ECO:0000256" key="3">
    <source>
        <dbReference type="ARBA" id="ARBA00022723"/>
    </source>
</evidence>
<keyword evidence="4" id="KW-0408">Iron</keyword>
<dbReference type="PANTHER" id="PTHR43409:SF16">
    <property type="entry name" value="SLR0320 PROTEIN"/>
    <property type="match status" value="1"/>
</dbReference>
<dbReference type="GO" id="GO:0051536">
    <property type="term" value="F:iron-sulfur cluster binding"/>
    <property type="evidence" value="ECO:0007669"/>
    <property type="project" value="UniProtKB-KW"/>
</dbReference>
<dbReference type="Gene3D" id="3.40.50.280">
    <property type="entry name" value="Cobalamin-binding domain"/>
    <property type="match status" value="1"/>
</dbReference>
<keyword evidence="3" id="KW-0479">Metal-binding</keyword>
<dbReference type="SFLD" id="SFLDS00029">
    <property type="entry name" value="Radical_SAM"/>
    <property type="match status" value="1"/>
</dbReference>
<evidence type="ECO:0000313" key="7">
    <source>
        <dbReference type="EMBL" id="KKS70333.1"/>
    </source>
</evidence>
<evidence type="ECO:0000313" key="8">
    <source>
        <dbReference type="Proteomes" id="UP000033867"/>
    </source>
</evidence>
<dbReference type="EMBL" id="LCEK01000059">
    <property type="protein sequence ID" value="KKS70333.1"/>
    <property type="molecule type" value="Genomic_DNA"/>
</dbReference>
<dbReference type="Pfam" id="PF02310">
    <property type="entry name" value="B12-binding"/>
    <property type="match status" value="1"/>
</dbReference>
<keyword evidence="5" id="KW-0411">Iron-sulfur</keyword>
<dbReference type="Proteomes" id="UP000033867">
    <property type="component" value="Unassembled WGS sequence"/>
</dbReference>
<dbReference type="PANTHER" id="PTHR43409">
    <property type="entry name" value="ANAEROBIC MAGNESIUM-PROTOPORPHYRIN IX MONOMETHYL ESTER CYCLASE-RELATED"/>
    <property type="match status" value="1"/>
</dbReference>
<evidence type="ECO:0000256" key="4">
    <source>
        <dbReference type="ARBA" id="ARBA00023004"/>
    </source>
</evidence>
<name>A0A0G1E6Z2_9BACT</name>
<dbReference type="SFLD" id="SFLDG01082">
    <property type="entry name" value="B12-binding_domain_containing"/>
    <property type="match status" value="1"/>
</dbReference>
<dbReference type="AlphaFoldDB" id="A0A0G1E6Z2"/>
<comment type="caution">
    <text evidence="7">The sequence shown here is derived from an EMBL/GenBank/DDBJ whole genome shotgun (WGS) entry which is preliminary data.</text>
</comment>
<evidence type="ECO:0000256" key="5">
    <source>
        <dbReference type="ARBA" id="ARBA00023014"/>
    </source>
</evidence>
<dbReference type="GO" id="GO:0003824">
    <property type="term" value="F:catalytic activity"/>
    <property type="evidence" value="ECO:0007669"/>
    <property type="project" value="InterPro"/>
</dbReference>
<dbReference type="InterPro" id="IPR007197">
    <property type="entry name" value="rSAM"/>
</dbReference>
<evidence type="ECO:0000256" key="2">
    <source>
        <dbReference type="ARBA" id="ARBA00022691"/>
    </source>
</evidence>
<organism evidence="7 8">
    <name type="scientific">Candidatus Magasanikbacteria bacterium GW2011_GWE2_42_7</name>
    <dbReference type="NCBI Taxonomy" id="1619052"/>
    <lineage>
        <taxon>Bacteria</taxon>
        <taxon>Candidatus Magasanikiibacteriota</taxon>
    </lineage>
</organism>
<gene>
    <name evidence="7" type="ORF">UV42_C0059G0005</name>
</gene>
<dbReference type="InterPro" id="IPR006158">
    <property type="entry name" value="Cobalamin-bd"/>
</dbReference>
<dbReference type="GO" id="GO:0031419">
    <property type="term" value="F:cobalamin binding"/>
    <property type="evidence" value="ECO:0007669"/>
    <property type="project" value="InterPro"/>
</dbReference>
<evidence type="ECO:0000259" key="6">
    <source>
        <dbReference type="PROSITE" id="PS51332"/>
    </source>
</evidence>
<dbReference type="GO" id="GO:0005829">
    <property type="term" value="C:cytosol"/>
    <property type="evidence" value="ECO:0007669"/>
    <property type="project" value="TreeGrafter"/>
</dbReference>